<gene>
    <name evidence="1" type="ORF">GLOINDRAFT_19454</name>
</gene>
<sequence>MITFHEIVHSNRKFQFEIEILYIGKCNMYLSWEKTLALTCQTTEKLNSNLSHLVSVTSL</sequence>
<dbReference type="AlphaFoldDB" id="U9UGS0"/>
<accession>U9UGS0</accession>
<dbReference type="EMBL" id="KI278142">
    <property type="protein sequence ID" value="ESA19560.1"/>
    <property type="molecule type" value="Genomic_DNA"/>
</dbReference>
<reference evidence="1" key="1">
    <citation type="submission" date="2013-07" db="EMBL/GenBank/DDBJ databases">
        <title>The genome of an arbuscular mycorrhizal fungus provides insights into the evolution of the oldest plant symbiosis.</title>
        <authorList>
            <consortium name="DOE Joint Genome Institute"/>
            <person name="Tisserant E."/>
            <person name="Malbreil M."/>
            <person name="Kuo A."/>
            <person name="Kohler A."/>
            <person name="Symeonidi A."/>
            <person name="Balestrini R."/>
            <person name="Charron P."/>
            <person name="Duensing N."/>
            <person name="Frei-dit-Frey N."/>
            <person name="Gianinazzi-Pearson V."/>
            <person name="Gilbert B."/>
            <person name="Handa Y."/>
            <person name="Hijri M."/>
            <person name="Kaul R."/>
            <person name="Kawaguchi M."/>
            <person name="Krajinski F."/>
            <person name="Lammers P."/>
            <person name="Lapierre D."/>
            <person name="Masclaux F.G."/>
            <person name="Murat C."/>
            <person name="Morin E."/>
            <person name="Ndikumana S."/>
            <person name="Pagni M."/>
            <person name="Petitpierre D."/>
            <person name="Requena N."/>
            <person name="Rosikiewicz P."/>
            <person name="Riley R."/>
            <person name="Saito K."/>
            <person name="San Clemente H."/>
            <person name="Shapiro H."/>
            <person name="van Tuinen D."/>
            <person name="Becard G."/>
            <person name="Bonfante P."/>
            <person name="Paszkowski U."/>
            <person name="Shachar-Hill Y."/>
            <person name="Young J.P."/>
            <person name="Sanders I.R."/>
            <person name="Henrissat B."/>
            <person name="Rensing S.A."/>
            <person name="Grigoriev I.V."/>
            <person name="Corradi N."/>
            <person name="Roux C."/>
            <person name="Martin F."/>
        </authorList>
    </citation>
    <scope>NUCLEOTIDE SEQUENCE</scope>
    <source>
        <strain evidence="1">DAOM 197198</strain>
    </source>
</reference>
<name>U9UGS0_RHIID</name>
<protein>
    <submittedName>
        <fullName evidence="1">Uncharacterized protein</fullName>
    </submittedName>
</protein>
<evidence type="ECO:0000313" key="1">
    <source>
        <dbReference type="EMBL" id="ESA19560.1"/>
    </source>
</evidence>
<dbReference type="HOGENOM" id="CLU_2961951_0_0_1"/>
<organism evidence="1">
    <name type="scientific">Rhizophagus irregularis (strain DAOM 181602 / DAOM 197198 / MUCL 43194)</name>
    <name type="common">Arbuscular mycorrhizal fungus</name>
    <name type="synonym">Glomus intraradices</name>
    <dbReference type="NCBI Taxonomy" id="747089"/>
    <lineage>
        <taxon>Eukaryota</taxon>
        <taxon>Fungi</taxon>
        <taxon>Fungi incertae sedis</taxon>
        <taxon>Mucoromycota</taxon>
        <taxon>Glomeromycotina</taxon>
        <taxon>Glomeromycetes</taxon>
        <taxon>Glomerales</taxon>
        <taxon>Glomeraceae</taxon>
        <taxon>Rhizophagus</taxon>
    </lineage>
</organism>
<proteinExistence type="predicted"/>